<dbReference type="eggNOG" id="ENOG502QW00">
    <property type="taxonomic scope" value="Eukaryota"/>
</dbReference>
<dbReference type="RefSeq" id="XP_002552241.1">
    <property type="nucleotide sequence ID" value="XM_002552195.1"/>
</dbReference>
<dbReference type="GO" id="GO:0001561">
    <property type="term" value="P:fatty acid alpha-oxidation"/>
    <property type="evidence" value="ECO:0007669"/>
    <property type="project" value="InterPro"/>
</dbReference>
<dbReference type="STRING" id="559295.C5DDE2"/>
<dbReference type="GO" id="GO:0048244">
    <property type="term" value="F:phytanoyl-CoA dioxygenase activity"/>
    <property type="evidence" value="ECO:0007669"/>
    <property type="project" value="InterPro"/>
</dbReference>
<evidence type="ECO:0000313" key="2">
    <source>
        <dbReference type="Proteomes" id="UP000002036"/>
    </source>
</evidence>
<dbReference type="AlphaFoldDB" id="C5DDE2"/>
<dbReference type="InterPro" id="IPR047128">
    <property type="entry name" value="PhyH"/>
</dbReference>
<keyword evidence="2" id="KW-1185">Reference proteome</keyword>
<dbReference type="PANTHER" id="PTHR21308">
    <property type="entry name" value="PHYTANOYL-COA ALPHA-HYDROXYLASE"/>
    <property type="match status" value="1"/>
</dbReference>
<accession>C5DDE2</accession>
<sequence length="402" mass="45543">MFKQQSNDKPDEAVSSRFFPEHSLSVDDLKVICSRKASLSTYPLASSIQENIPIYELTAFSDSDQNTVSMLKDEWYHILHSGPGVFVMKAMYHTKEYEKVLESASSSFEKILEREKGNSTDSKGDHFAAEGSNDRIWNSLSKHAFEDPNSFFEYYSNPWLAHVCDAWLGPRYQITAQVNNVKPGSLPQECHRDYHLGIQGRSKCVRYPRGLQIASQYLTLQGAVAHSNMALESGPTRFLPFSQTFEPGYIAYQLEQFRDFFLQNYVVLPLELGDGVFFNPALFHGAGANTTKAFLRSANLLQISSAFGKPMETIDSLPIVKLCWILLKERYTRDGLSSRVSAFINAVFNGYPYPTNLDKRLPAQNSMMPESEQDIAIRGLQNSWSTEKVMETLRQMKIDSKA</sequence>
<dbReference type="OrthoDB" id="187894at2759"/>
<dbReference type="Proteomes" id="UP000002036">
    <property type="component" value="Chromosome C"/>
</dbReference>
<dbReference type="SUPFAM" id="SSF51197">
    <property type="entry name" value="Clavaminate synthase-like"/>
    <property type="match status" value="1"/>
</dbReference>
<dbReference type="Gene3D" id="2.60.120.620">
    <property type="entry name" value="q2cbj1_9rhob like domain"/>
    <property type="match status" value="1"/>
</dbReference>
<proteinExistence type="predicted"/>
<dbReference type="GeneID" id="8291098"/>
<reference evidence="1 2" key="1">
    <citation type="journal article" date="2009" name="Genome Res.">
        <title>Comparative genomics of protoploid Saccharomycetaceae.</title>
        <authorList>
            <consortium name="The Genolevures Consortium"/>
            <person name="Souciet J.-L."/>
            <person name="Dujon B."/>
            <person name="Gaillardin C."/>
            <person name="Johnston M."/>
            <person name="Baret P.V."/>
            <person name="Cliften P."/>
            <person name="Sherman D.J."/>
            <person name="Weissenbach J."/>
            <person name="Westhof E."/>
            <person name="Wincker P."/>
            <person name="Jubin C."/>
            <person name="Poulain J."/>
            <person name="Barbe V."/>
            <person name="Segurens B."/>
            <person name="Artiguenave F."/>
            <person name="Anthouard V."/>
            <person name="Vacherie B."/>
            <person name="Val M.-E."/>
            <person name="Fulton R.S."/>
            <person name="Minx P."/>
            <person name="Wilson R."/>
            <person name="Durrens P."/>
            <person name="Jean G."/>
            <person name="Marck C."/>
            <person name="Martin T."/>
            <person name="Nikolski M."/>
            <person name="Rolland T."/>
            <person name="Seret M.-L."/>
            <person name="Casaregola S."/>
            <person name="Despons L."/>
            <person name="Fairhead C."/>
            <person name="Fischer G."/>
            <person name="Lafontaine I."/>
            <person name="Leh V."/>
            <person name="Lemaire M."/>
            <person name="de Montigny J."/>
            <person name="Neuveglise C."/>
            <person name="Thierry A."/>
            <person name="Blanc-Lenfle I."/>
            <person name="Bleykasten C."/>
            <person name="Diffels J."/>
            <person name="Fritsch E."/>
            <person name="Frangeul L."/>
            <person name="Goeffon A."/>
            <person name="Jauniaux N."/>
            <person name="Kachouri-Lafond R."/>
            <person name="Payen C."/>
            <person name="Potier S."/>
            <person name="Pribylova L."/>
            <person name="Ozanne C."/>
            <person name="Richard G.-F."/>
            <person name="Sacerdot C."/>
            <person name="Straub M.-L."/>
            <person name="Talla E."/>
        </authorList>
    </citation>
    <scope>NUCLEOTIDE SEQUENCE [LARGE SCALE GENOMIC DNA]</scope>
    <source>
        <strain evidence="2">ATCC 56472 / CBS 6340 / NRRL Y-8284</strain>
    </source>
</reference>
<dbReference type="OMA" id="DYHLGFL"/>
<dbReference type="InterPro" id="IPR008775">
    <property type="entry name" value="Phytyl_CoA_dOase-like"/>
</dbReference>
<dbReference type="KEGG" id="lth:KLTH0C00286g"/>
<name>C5DDE2_LACTC</name>
<dbReference type="InParanoid" id="C5DDE2"/>
<gene>
    <name evidence="1" type="ordered locus">KLTH0C00286g</name>
</gene>
<dbReference type="PANTHER" id="PTHR21308:SF8">
    <property type="entry name" value="PHYTANOYL-COA DIOXYGENASE FAMILY PROTEIN (AFU_ORTHOLOGUE AFUA_2G09620)"/>
    <property type="match status" value="1"/>
</dbReference>
<protein>
    <submittedName>
        <fullName evidence="1">KLTH0C00286p</fullName>
    </submittedName>
</protein>
<evidence type="ECO:0000313" key="1">
    <source>
        <dbReference type="EMBL" id="CAR21803.1"/>
    </source>
</evidence>
<organism evidence="1 2">
    <name type="scientific">Lachancea thermotolerans (strain ATCC 56472 / CBS 6340 / NRRL Y-8284)</name>
    <name type="common">Yeast</name>
    <name type="synonym">Kluyveromyces thermotolerans</name>
    <dbReference type="NCBI Taxonomy" id="559295"/>
    <lineage>
        <taxon>Eukaryota</taxon>
        <taxon>Fungi</taxon>
        <taxon>Dikarya</taxon>
        <taxon>Ascomycota</taxon>
        <taxon>Saccharomycotina</taxon>
        <taxon>Saccharomycetes</taxon>
        <taxon>Saccharomycetales</taxon>
        <taxon>Saccharomycetaceae</taxon>
        <taxon>Lachancea</taxon>
    </lineage>
</organism>
<dbReference type="HOGENOM" id="CLU_063392_0_0_1"/>
<dbReference type="Pfam" id="PF05721">
    <property type="entry name" value="PhyH"/>
    <property type="match status" value="1"/>
</dbReference>
<dbReference type="EMBL" id="CU928167">
    <property type="protein sequence ID" value="CAR21803.1"/>
    <property type="molecule type" value="Genomic_DNA"/>
</dbReference>